<dbReference type="CDD" id="cd03784">
    <property type="entry name" value="GT1_Gtf-like"/>
    <property type="match status" value="1"/>
</dbReference>
<dbReference type="GO" id="GO:0017000">
    <property type="term" value="P:antibiotic biosynthetic process"/>
    <property type="evidence" value="ECO:0007669"/>
    <property type="project" value="UniProtKB-ARBA"/>
</dbReference>
<protein>
    <submittedName>
        <fullName evidence="2">Glycosyl transferase, UDP-glucuronosyltransferase</fullName>
    </submittedName>
</protein>
<evidence type="ECO:0000313" key="3">
    <source>
        <dbReference type="Proteomes" id="UP000095210"/>
    </source>
</evidence>
<reference evidence="3" key="1">
    <citation type="submission" date="2016-03" db="EMBL/GenBank/DDBJ databases">
        <title>Complete genome sequence of the type strain Actinoalloteichus hymeniacidonis DSM 45092.</title>
        <authorList>
            <person name="Schaffert L."/>
            <person name="Albersmeier A."/>
            <person name="Winkler A."/>
            <person name="Kalinowski J."/>
            <person name="Zotchev S."/>
            <person name="Ruckert C."/>
        </authorList>
    </citation>
    <scope>NUCLEOTIDE SEQUENCE [LARGE SCALE GENOMIC DNA]</scope>
    <source>
        <strain evidence="3">HPA177(T) (DSM 45092(T))</strain>
    </source>
</reference>
<dbReference type="GO" id="GO:0008194">
    <property type="term" value="F:UDP-glycosyltransferase activity"/>
    <property type="evidence" value="ECO:0007669"/>
    <property type="project" value="InterPro"/>
</dbReference>
<dbReference type="SUPFAM" id="SSF53756">
    <property type="entry name" value="UDP-Glycosyltransferase/glycogen phosphorylase"/>
    <property type="match status" value="1"/>
</dbReference>
<organism evidence="2 3">
    <name type="scientific">Actinoalloteichus hymeniacidonis</name>
    <dbReference type="NCBI Taxonomy" id="340345"/>
    <lineage>
        <taxon>Bacteria</taxon>
        <taxon>Bacillati</taxon>
        <taxon>Actinomycetota</taxon>
        <taxon>Actinomycetes</taxon>
        <taxon>Pseudonocardiales</taxon>
        <taxon>Pseudonocardiaceae</taxon>
        <taxon>Actinoalloteichus</taxon>
    </lineage>
</organism>
<dbReference type="GO" id="GO:0016758">
    <property type="term" value="F:hexosyltransferase activity"/>
    <property type="evidence" value="ECO:0007669"/>
    <property type="project" value="UniProtKB-ARBA"/>
</dbReference>
<dbReference type="KEGG" id="ahm:TL08_19640"/>
<evidence type="ECO:0000313" key="2">
    <source>
        <dbReference type="EMBL" id="AOS64719.1"/>
    </source>
</evidence>
<dbReference type="AlphaFoldDB" id="A0AAC9HSV9"/>
<dbReference type="RefSeq" id="WP_069850997.1">
    <property type="nucleotide sequence ID" value="NZ_CP014859.1"/>
</dbReference>
<dbReference type="PANTHER" id="PTHR48050">
    <property type="entry name" value="STEROL 3-BETA-GLUCOSYLTRANSFERASE"/>
    <property type="match status" value="1"/>
</dbReference>
<sequence length="375" mass="38902">MRMLFSAVSAYGHILPLAPLMQAAVDAGHDVALLTSEGVRPLAANELAAEVELLGVCAEAEDHIAEAARRSGGDPFHPTPEVIGEVFGNTRLILDAENGLSAASTWAPDLIVAELFDTVGPMIAARMELPWYQVGIGPALPAVLAGEIDRSVLPHYERAGVKPVPAAGYLDTCPAALQDPEWVSEIPVLPVRVGAHRRPNPSGIELPRFTDPSKPTVLLTLGTVFSEASTLAALCSAVAQADVNVLATLGVVLEESPEVTGRGEVRFVPFAPLEELLKDVTLVVAAGGSGTVLGTLSRGIPLVLWPQGADQPINAARAAAAGVALVAGSADETSEAVARALQDEQLHTRAAQVAADNELRPTPAEIVATLTAGSR</sequence>
<dbReference type="Proteomes" id="UP000095210">
    <property type="component" value="Chromosome"/>
</dbReference>
<evidence type="ECO:0000259" key="1">
    <source>
        <dbReference type="Pfam" id="PF06722"/>
    </source>
</evidence>
<dbReference type="InterPro" id="IPR010610">
    <property type="entry name" value="EryCIII-like_C"/>
</dbReference>
<keyword evidence="2" id="KW-0808">Transferase</keyword>
<gene>
    <name evidence="2" type="ORF">TL08_19640</name>
</gene>
<proteinExistence type="predicted"/>
<dbReference type="InterPro" id="IPR002213">
    <property type="entry name" value="UDP_glucos_trans"/>
</dbReference>
<accession>A0AAC9HSV9</accession>
<dbReference type="EMBL" id="CP014859">
    <property type="protein sequence ID" value="AOS64719.1"/>
    <property type="molecule type" value="Genomic_DNA"/>
</dbReference>
<dbReference type="Pfam" id="PF06722">
    <property type="entry name" value="EryCIII-like_C"/>
    <property type="match status" value="1"/>
</dbReference>
<dbReference type="Gene3D" id="3.40.50.2000">
    <property type="entry name" value="Glycogen Phosphorylase B"/>
    <property type="match status" value="2"/>
</dbReference>
<feature type="domain" description="Erythromycin biosynthesis protein CIII-like C-terminal" evidence="1">
    <location>
        <begin position="237"/>
        <end position="371"/>
    </location>
</feature>
<name>A0AAC9HSV9_9PSEU</name>
<dbReference type="PANTHER" id="PTHR48050:SF13">
    <property type="entry name" value="STEROL 3-BETA-GLUCOSYLTRANSFERASE UGT80A2"/>
    <property type="match status" value="1"/>
</dbReference>
<keyword evidence="3" id="KW-1185">Reference proteome</keyword>
<dbReference type="InterPro" id="IPR050426">
    <property type="entry name" value="Glycosyltransferase_28"/>
</dbReference>